<dbReference type="PANTHER" id="PTHR46730:SF1">
    <property type="entry name" value="PLAT DOMAIN-CONTAINING PROTEIN"/>
    <property type="match status" value="1"/>
</dbReference>
<dbReference type="EMBL" id="HBUF01602555">
    <property type="protein sequence ID" value="CAG6776555.1"/>
    <property type="molecule type" value="Transcribed_RNA"/>
</dbReference>
<comment type="subcellular location">
    <subcellularLocation>
        <location evidence="1">Membrane</location>
    </subcellularLocation>
</comment>
<dbReference type="GO" id="GO:0005261">
    <property type="term" value="F:monoatomic cation channel activity"/>
    <property type="evidence" value="ECO:0007669"/>
    <property type="project" value="TreeGrafter"/>
</dbReference>
<dbReference type="GO" id="GO:0006816">
    <property type="term" value="P:calcium ion transport"/>
    <property type="evidence" value="ECO:0007669"/>
    <property type="project" value="TreeGrafter"/>
</dbReference>
<keyword evidence="4" id="KW-1133">Transmembrane helix</keyword>
<evidence type="ECO:0000256" key="3">
    <source>
        <dbReference type="ARBA" id="ARBA00022737"/>
    </source>
</evidence>
<dbReference type="AlphaFoldDB" id="A0A8D9B1P4"/>
<dbReference type="Pfam" id="PF02010">
    <property type="entry name" value="REJ"/>
    <property type="match status" value="1"/>
</dbReference>
<sequence length="337" mass="38285">MNGESYVNNVMCQFSVKTLDLLVAISGGSYRTHNIQNDLILNASLSNDPNEPPNNQGLILEWDCFNEDHKKDFCSNEETNDPVYTIRKEMLTAGTTLTITLQVQDAYREIWNHTNQTIYLTDNNTMEIVCIKNCHKESKVSDPIYIKCIPYADNLVWEIKNASVDSIRQSNTTPDVFIIKPNALESGQTYTISVSNPTDSRLKSEYEIKMAPNLTRGSCMIKPTNGTRGQTHFNVKCEGYDTSRELNIDKLVYEFYQIDDPSGKETNGSNVSVSIGPQMLGFNYNGMIRTMVLVYEHVLVKIYDGYGHQIEEMLNVTLTDLEHNTCVNHQNVFTKTR</sequence>
<evidence type="ECO:0000259" key="6">
    <source>
        <dbReference type="Pfam" id="PF02010"/>
    </source>
</evidence>
<keyword evidence="7" id="KW-0675">Receptor</keyword>
<organism evidence="7">
    <name type="scientific">Cacopsylla melanoneura</name>
    <dbReference type="NCBI Taxonomy" id="428564"/>
    <lineage>
        <taxon>Eukaryota</taxon>
        <taxon>Metazoa</taxon>
        <taxon>Ecdysozoa</taxon>
        <taxon>Arthropoda</taxon>
        <taxon>Hexapoda</taxon>
        <taxon>Insecta</taxon>
        <taxon>Pterygota</taxon>
        <taxon>Neoptera</taxon>
        <taxon>Paraneoptera</taxon>
        <taxon>Hemiptera</taxon>
        <taxon>Sternorrhyncha</taxon>
        <taxon>Psylloidea</taxon>
        <taxon>Psyllidae</taxon>
        <taxon>Psyllinae</taxon>
        <taxon>Cacopsylla</taxon>
    </lineage>
</organism>
<protein>
    <submittedName>
        <fullName evidence="7">Polycystic kidney disease and receptor for egg jelly-related protein</fullName>
    </submittedName>
</protein>
<dbReference type="GO" id="GO:0005886">
    <property type="term" value="C:plasma membrane"/>
    <property type="evidence" value="ECO:0007669"/>
    <property type="project" value="TreeGrafter"/>
</dbReference>
<evidence type="ECO:0000256" key="1">
    <source>
        <dbReference type="ARBA" id="ARBA00004370"/>
    </source>
</evidence>
<dbReference type="InterPro" id="IPR002859">
    <property type="entry name" value="PKD/REJ-like"/>
</dbReference>
<dbReference type="EMBL" id="HBUF01602556">
    <property type="protein sequence ID" value="CAG6776557.1"/>
    <property type="molecule type" value="Transcribed_RNA"/>
</dbReference>
<reference evidence="7" key="1">
    <citation type="submission" date="2021-05" db="EMBL/GenBank/DDBJ databases">
        <authorList>
            <person name="Alioto T."/>
            <person name="Alioto T."/>
            <person name="Gomez Garrido J."/>
        </authorList>
    </citation>
    <scope>NUCLEOTIDE SEQUENCE</scope>
</reference>
<dbReference type="PANTHER" id="PTHR46730">
    <property type="entry name" value="POLYCYSTIN-1"/>
    <property type="match status" value="1"/>
</dbReference>
<keyword evidence="3" id="KW-0677">Repeat</keyword>
<evidence type="ECO:0000313" key="7">
    <source>
        <dbReference type="EMBL" id="CAG6776555.1"/>
    </source>
</evidence>
<keyword evidence="2" id="KW-0812">Transmembrane</keyword>
<evidence type="ECO:0000256" key="2">
    <source>
        <dbReference type="ARBA" id="ARBA00022692"/>
    </source>
</evidence>
<evidence type="ECO:0000256" key="4">
    <source>
        <dbReference type="ARBA" id="ARBA00022989"/>
    </source>
</evidence>
<keyword evidence="5" id="KW-0472">Membrane</keyword>
<name>A0A8D9B1P4_9HEMI</name>
<proteinExistence type="predicted"/>
<evidence type="ECO:0000256" key="5">
    <source>
        <dbReference type="ARBA" id="ARBA00023136"/>
    </source>
</evidence>
<feature type="domain" description="PKD/REJ-like" evidence="6">
    <location>
        <begin position="14"/>
        <end position="262"/>
    </location>
</feature>
<accession>A0A8D9B1P4</accession>